<dbReference type="AlphaFoldDB" id="A0ABD6EMG8"/>
<dbReference type="PANTHER" id="PTHR47237:SF1">
    <property type="entry name" value="SLL0310 PROTEIN"/>
    <property type="match status" value="1"/>
</dbReference>
<feature type="domain" description="N-acetyltransferase" evidence="1">
    <location>
        <begin position="57"/>
        <end position="192"/>
    </location>
</feature>
<dbReference type="Gene3D" id="3.40.630.30">
    <property type="match status" value="1"/>
</dbReference>
<sequence>MRHTRQANKLEPFSDVLKRQRPLIPGKPVEMKEYEINHPKSCGDPWLGAYSKHGFWYKFEEGTQDDFDQMVARSFESDSYLLNYESFNVWRNIFGENFGFTVAKNQEGTVMGSVGFVVYDDVFVVGLYYVMEEYRHSGIGYNLFQHAIRNNKSKPRIFHAMSTLANKCGRFGLHHEIPNGRTIHYIVENPAGFEQLRVPDVDIREISSNDLSAVASYDYSISKHARRSWLNHWLKHEDSQTFVAFEKDVVVGYGNAREVAGGYVKRLLVGPFYADNQRVASSLLFNILKKYYNPEEDYEWDPDINALYRRNVHFFIPEVNVSALELLQIFCGESGKLNKQRLHYEICCSETLPKMEMNKVFALSDLHLSVI</sequence>
<protein>
    <recommendedName>
        <fullName evidence="1">N-acetyltransferase domain-containing protein</fullName>
    </recommendedName>
</protein>
<dbReference type="Pfam" id="PF00583">
    <property type="entry name" value="Acetyltransf_1"/>
    <property type="match status" value="1"/>
</dbReference>
<dbReference type="PANTHER" id="PTHR47237">
    <property type="entry name" value="SLL0310 PROTEIN"/>
    <property type="match status" value="1"/>
</dbReference>
<dbReference type="InterPro" id="IPR052729">
    <property type="entry name" value="Acyl/Acetyltrans_Enzymes"/>
</dbReference>
<evidence type="ECO:0000259" key="1">
    <source>
        <dbReference type="PROSITE" id="PS51186"/>
    </source>
</evidence>
<evidence type="ECO:0000313" key="2">
    <source>
        <dbReference type="EMBL" id="MFH4981155.1"/>
    </source>
</evidence>
<proteinExistence type="predicted"/>
<dbReference type="PROSITE" id="PS51186">
    <property type="entry name" value="GNAT"/>
    <property type="match status" value="2"/>
</dbReference>
<organism evidence="2 3">
    <name type="scientific">Gnathostoma spinigerum</name>
    <dbReference type="NCBI Taxonomy" id="75299"/>
    <lineage>
        <taxon>Eukaryota</taxon>
        <taxon>Metazoa</taxon>
        <taxon>Ecdysozoa</taxon>
        <taxon>Nematoda</taxon>
        <taxon>Chromadorea</taxon>
        <taxon>Rhabditida</taxon>
        <taxon>Spirurina</taxon>
        <taxon>Gnathostomatomorpha</taxon>
        <taxon>Gnathostomatoidea</taxon>
        <taxon>Gnathostomatidae</taxon>
        <taxon>Gnathostoma</taxon>
    </lineage>
</organism>
<dbReference type="Gene3D" id="3.40.630.90">
    <property type="match status" value="1"/>
</dbReference>
<dbReference type="EMBL" id="JBGFUD010006702">
    <property type="protein sequence ID" value="MFH4981155.1"/>
    <property type="molecule type" value="Genomic_DNA"/>
</dbReference>
<dbReference type="Pfam" id="PF18014">
    <property type="entry name" value="Acetyltransf_18"/>
    <property type="match status" value="1"/>
</dbReference>
<comment type="caution">
    <text evidence="2">The sequence shown here is derived from an EMBL/GenBank/DDBJ whole genome shotgun (WGS) entry which is preliminary data.</text>
</comment>
<name>A0ABD6EMG8_9BILA</name>
<dbReference type="Proteomes" id="UP001608902">
    <property type="component" value="Unassembled WGS sequence"/>
</dbReference>
<evidence type="ECO:0000313" key="3">
    <source>
        <dbReference type="Proteomes" id="UP001608902"/>
    </source>
</evidence>
<dbReference type="InterPro" id="IPR000182">
    <property type="entry name" value="GNAT_dom"/>
</dbReference>
<dbReference type="InterPro" id="IPR016181">
    <property type="entry name" value="Acyl_CoA_acyltransferase"/>
</dbReference>
<feature type="domain" description="N-acetyltransferase" evidence="1">
    <location>
        <begin position="201"/>
        <end position="353"/>
    </location>
</feature>
<dbReference type="SUPFAM" id="SSF55729">
    <property type="entry name" value="Acyl-CoA N-acyltransferases (Nat)"/>
    <property type="match status" value="1"/>
</dbReference>
<accession>A0ABD6EMG8</accession>
<keyword evidence="3" id="KW-1185">Reference proteome</keyword>
<dbReference type="InterPro" id="IPR041496">
    <property type="entry name" value="YitH/HolE_GNAT"/>
</dbReference>
<reference evidence="2 3" key="1">
    <citation type="submission" date="2024-08" db="EMBL/GenBank/DDBJ databases">
        <title>Gnathostoma spinigerum genome.</title>
        <authorList>
            <person name="Gonzalez-Bertolin B."/>
            <person name="Monzon S."/>
            <person name="Zaballos A."/>
            <person name="Jimenez P."/>
            <person name="Dekumyoy P."/>
            <person name="Varona S."/>
            <person name="Cuesta I."/>
            <person name="Sumanam S."/>
            <person name="Adisakwattana P."/>
            <person name="Gasser R.B."/>
            <person name="Hernandez-Gonzalez A."/>
            <person name="Young N.D."/>
            <person name="Perteguer M.J."/>
        </authorList>
    </citation>
    <scope>NUCLEOTIDE SEQUENCE [LARGE SCALE GENOMIC DNA]</scope>
    <source>
        <strain evidence="2">AL3</strain>
        <tissue evidence="2">Liver</tissue>
    </source>
</reference>
<gene>
    <name evidence="2" type="ORF">AB6A40_007864</name>
</gene>